<dbReference type="Proteomes" id="UP000005466">
    <property type="component" value="Unassembled WGS sequence"/>
</dbReference>
<accession>F3CHS3</accession>
<protein>
    <submittedName>
        <fullName evidence="1">Uncharacterized protein</fullName>
    </submittedName>
</protein>
<feature type="non-terminal residue" evidence="1">
    <location>
        <position position="49"/>
    </location>
</feature>
<proteinExistence type="predicted"/>
<evidence type="ECO:0000313" key="2">
    <source>
        <dbReference type="Proteomes" id="UP000005466"/>
    </source>
</evidence>
<feature type="non-terminal residue" evidence="1">
    <location>
        <position position="1"/>
    </location>
</feature>
<dbReference type="AlphaFoldDB" id="F3CHS3"/>
<dbReference type="Pfam" id="PF19799">
    <property type="entry name" value="DUF6282"/>
    <property type="match status" value="1"/>
</dbReference>
<dbReference type="EMBL" id="ADWY01003204">
    <property type="protein sequence ID" value="EGH18815.1"/>
    <property type="molecule type" value="Genomic_DNA"/>
</dbReference>
<name>F3CHS3_PSESG</name>
<gene>
    <name evidence="1" type="ORF">Pgy4_38231</name>
</gene>
<organism evidence="1 2">
    <name type="scientific">Pseudomonas savastanoi pv. glycinea str. race 4</name>
    <dbReference type="NCBI Taxonomy" id="875330"/>
    <lineage>
        <taxon>Bacteria</taxon>
        <taxon>Pseudomonadati</taxon>
        <taxon>Pseudomonadota</taxon>
        <taxon>Gammaproteobacteria</taxon>
        <taxon>Pseudomonadales</taxon>
        <taxon>Pseudomonadaceae</taxon>
        <taxon>Pseudomonas</taxon>
    </lineage>
</organism>
<comment type="caution">
    <text evidence="1">The sequence shown here is derived from an EMBL/GenBank/DDBJ whole genome shotgun (WGS) entry which is preliminary data.</text>
</comment>
<dbReference type="InterPro" id="IPR046249">
    <property type="entry name" value="DUF6282"/>
</dbReference>
<evidence type="ECO:0000313" key="1">
    <source>
        <dbReference type="EMBL" id="EGH18815.1"/>
    </source>
</evidence>
<sequence length="49" mass="5182">ISTGHADADEVRMLIEEALRIGVPRLMLNQPANPLTGLKAAELAVIGSE</sequence>
<reference evidence="1 2" key="1">
    <citation type="journal article" date="2011" name="PLoS Pathog.">
        <title>Dynamic evolution of pathogenicity revealed by sequencing and comparative genomics of 19 Pseudomonas syringae isolates.</title>
        <authorList>
            <person name="Baltrus D.A."/>
            <person name="Nishimura M.T."/>
            <person name="Romanchuk A."/>
            <person name="Chang J.H."/>
            <person name="Mukhtar M.S."/>
            <person name="Cherkis K."/>
            <person name="Roach J."/>
            <person name="Grant S.R."/>
            <person name="Jones C.D."/>
            <person name="Dangl J.L."/>
        </authorList>
    </citation>
    <scope>NUCLEOTIDE SEQUENCE [LARGE SCALE GENOMIC DNA]</scope>
    <source>
        <strain evidence="2">race 4</strain>
    </source>
</reference>